<dbReference type="Gene3D" id="3.60.15.10">
    <property type="entry name" value="Ribonuclease Z/Hydroxyacylglutathione hydrolase-like"/>
    <property type="match status" value="1"/>
</dbReference>
<dbReference type="PANTHER" id="PTHR42951">
    <property type="entry name" value="METALLO-BETA-LACTAMASE DOMAIN-CONTAINING"/>
    <property type="match status" value="1"/>
</dbReference>
<evidence type="ECO:0000313" key="2">
    <source>
        <dbReference type="EMBL" id="MCR9013753.1"/>
    </source>
</evidence>
<dbReference type="InterPro" id="IPR001279">
    <property type="entry name" value="Metallo-B-lactamas"/>
</dbReference>
<proteinExistence type="predicted"/>
<dbReference type="Proteomes" id="UP001142175">
    <property type="component" value="Unassembled WGS sequence"/>
</dbReference>
<accession>A0A9X2P437</accession>
<dbReference type="Pfam" id="PF00753">
    <property type="entry name" value="Lactamase_B"/>
    <property type="match status" value="1"/>
</dbReference>
<dbReference type="PANTHER" id="PTHR42951:SF22">
    <property type="entry name" value="METALLO BETA-LACTAMASE SUPERFAMILY LIPOPROTEIN"/>
    <property type="match status" value="1"/>
</dbReference>
<dbReference type="EMBL" id="JANSUY010000001">
    <property type="protein sequence ID" value="MCR9013753.1"/>
    <property type="molecule type" value="Genomic_DNA"/>
</dbReference>
<evidence type="ECO:0000259" key="1">
    <source>
        <dbReference type="SMART" id="SM00849"/>
    </source>
</evidence>
<gene>
    <name evidence="2" type="ORF">NU887_01835</name>
</gene>
<dbReference type="SUPFAM" id="SSF56281">
    <property type="entry name" value="Metallo-hydrolase/oxidoreductase"/>
    <property type="match status" value="1"/>
</dbReference>
<feature type="domain" description="Metallo-beta-lactamase" evidence="1">
    <location>
        <begin position="17"/>
        <end position="211"/>
    </location>
</feature>
<dbReference type="AlphaFoldDB" id="A0A9X2P437"/>
<keyword evidence="3" id="KW-1185">Reference proteome</keyword>
<dbReference type="SMART" id="SM00849">
    <property type="entry name" value="Lactamase_B"/>
    <property type="match status" value="1"/>
</dbReference>
<protein>
    <submittedName>
        <fullName evidence="2">MBL fold metallo-hydrolase</fullName>
    </submittedName>
</protein>
<reference evidence="2" key="1">
    <citation type="submission" date="2022-08" db="EMBL/GenBank/DDBJ databases">
        <authorList>
            <person name="Zhang D."/>
        </authorList>
    </citation>
    <scope>NUCLEOTIDE SEQUENCE</scope>
    <source>
        <strain evidence="2">XJ19-11</strain>
    </source>
</reference>
<dbReference type="CDD" id="cd07726">
    <property type="entry name" value="ST1585-like_MBL-fold"/>
    <property type="match status" value="1"/>
</dbReference>
<comment type="caution">
    <text evidence="2">The sequence shown here is derived from an EMBL/GenBank/DDBJ whole genome shotgun (WGS) entry which is preliminary data.</text>
</comment>
<evidence type="ECO:0000313" key="3">
    <source>
        <dbReference type="Proteomes" id="UP001142175"/>
    </source>
</evidence>
<dbReference type="InterPro" id="IPR036866">
    <property type="entry name" value="RibonucZ/Hydroxyglut_hydro"/>
</dbReference>
<organism evidence="2 3">
    <name type="scientific">Aquiflexum gelatinilyticum</name>
    <dbReference type="NCBI Taxonomy" id="2961943"/>
    <lineage>
        <taxon>Bacteria</taxon>
        <taxon>Pseudomonadati</taxon>
        <taxon>Bacteroidota</taxon>
        <taxon>Cytophagia</taxon>
        <taxon>Cytophagales</taxon>
        <taxon>Cyclobacteriaceae</taxon>
        <taxon>Aquiflexum</taxon>
    </lineage>
</organism>
<sequence length="299" mass="33729">MEKIKIIDLHFQKTKDAIACFLVETSDGPILIETGPASTFDQLSRGISKSGYSLEDIHHVLLTHIHFDHAGAAWKLAEGGAKIYVHPFGAPHLASPEKLWNSASQIYGDDMDRLWGKMKPIPTNQLVSVEDKQELEFGTTKIKSLHTPGHAVHHIAWKMGDIIFTGDVAGVKIAGGPVMPPCPPPDINLEEWKKSLAIIKSEKPKELYLTHFGIIDAVDYHLDSLSYKLDDWAEWIKPYYEKNVDQAEVVPLFMEYSNSQFLKEGCSPELIHTYEYANPSWMSVAGLYRYWKLKAQGRL</sequence>
<name>A0A9X2P437_9BACT</name>
<dbReference type="InterPro" id="IPR037482">
    <property type="entry name" value="ST1585_MBL-fold"/>
</dbReference>
<dbReference type="InterPro" id="IPR050855">
    <property type="entry name" value="NDM-1-like"/>
</dbReference>